<dbReference type="Proteomes" id="UP001437256">
    <property type="component" value="Unassembled WGS sequence"/>
</dbReference>
<proteinExistence type="predicted"/>
<feature type="region of interest" description="Disordered" evidence="1">
    <location>
        <begin position="98"/>
        <end position="124"/>
    </location>
</feature>
<evidence type="ECO:0000313" key="3">
    <source>
        <dbReference type="Proteomes" id="UP001437256"/>
    </source>
</evidence>
<evidence type="ECO:0000313" key="2">
    <source>
        <dbReference type="EMBL" id="KAL0061726.1"/>
    </source>
</evidence>
<gene>
    <name evidence="2" type="ORF">AAF712_011446</name>
</gene>
<comment type="caution">
    <text evidence="2">The sequence shown here is derived from an EMBL/GenBank/DDBJ whole genome shotgun (WGS) entry which is preliminary data.</text>
</comment>
<feature type="region of interest" description="Disordered" evidence="1">
    <location>
        <begin position="13"/>
        <end position="64"/>
    </location>
</feature>
<accession>A0ABR2ZL60</accession>
<sequence length="259" mass="28902">MSEVEKRIAEWSKEKEELGKEEQDWKLRRDGRAEERKKQKEADEEEVRRKTIPEPQVKPEPFTFSFSDADIESLDRDWETLYPLLTSHQQMVFQAGFAAGKKSETAPGGKKSGSGKGKGKERENTDLITDLEEVGTGALNSIRCGTCIRRNAECRKNEKAHPNKKSGGGNNTCFRCRIKKGKCSLTGPGGVARSEAGSVATEKTRGSEGERKGSVKQMGIILSPETEKNLRQINRGIQLMLAHWGVDFPESSDDEEQDD</sequence>
<organism evidence="2 3">
    <name type="scientific">Marasmius tenuissimus</name>
    <dbReference type="NCBI Taxonomy" id="585030"/>
    <lineage>
        <taxon>Eukaryota</taxon>
        <taxon>Fungi</taxon>
        <taxon>Dikarya</taxon>
        <taxon>Basidiomycota</taxon>
        <taxon>Agaricomycotina</taxon>
        <taxon>Agaricomycetes</taxon>
        <taxon>Agaricomycetidae</taxon>
        <taxon>Agaricales</taxon>
        <taxon>Marasmiineae</taxon>
        <taxon>Marasmiaceae</taxon>
        <taxon>Marasmius</taxon>
    </lineage>
</organism>
<feature type="region of interest" description="Disordered" evidence="1">
    <location>
        <begin position="187"/>
        <end position="215"/>
    </location>
</feature>
<protein>
    <recommendedName>
        <fullName evidence="4">Zn(2)-C6 fungal-type domain-containing protein</fullName>
    </recommendedName>
</protein>
<evidence type="ECO:0000256" key="1">
    <source>
        <dbReference type="SAM" id="MobiDB-lite"/>
    </source>
</evidence>
<reference evidence="2 3" key="1">
    <citation type="submission" date="2024-05" db="EMBL/GenBank/DDBJ databases">
        <title>A draft genome resource for the thread blight pathogen Marasmius tenuissimus strain MS-2.</title>
        <authorList>
            <person name="Yulfo-Soto G.E."/>
            <person name="Baruah I.K."/>
            <person name="Amoako-Attah I."/>
            <person name="Bukari Y."/>
            <person name="Meinhardt L.W."/>
            <person name="Bailey B.A."/>
            <person name="Cohen S.P."/>
        </authorList>
    </citation>
    <scope>NUCLEOTIDE SEQUENCE [LARGE SCALE GENOMIC DNA]</scope>
    <source>
        <strain evidence="2 3">MS-2</strain>
    </source>
</reference>
<evidence type="ECO:0008006" key="4">
    <source>
        <dbReference type="Google" id="ProtNLM"/>
    </source>
</evidence>
<feature type="non-terminal residue" evidence="2">
    <location>
        <position position="259"/>
    </location>
</feature>
<dbReference type="EMBL" id="JBBXMP010000125">
    <property type="protein sequence ID" value="KAL0061726.1"/>
    <property type="molecule type" value="Genomic_DNA"/>
</dbReference>
<keyword evidence="3" id="KW-1185">Reference proteome</keyword>
<name>A0ABR2ZL60_9AGAR</name>
<feature type="compositionally biased region" description="Basic and acidic residues" evidence="1">
    <location>
        <begin position="202"/>
        <end position="213"/>
    </location>
</feature>
<feature type="compositionally biased region" description="Basic and acidic residues" evidence="1">
    <location>
        <begin position="13"/>
        <end position="52"/>
    </location>
</feature>